<dbReference type="AlphaFoldDB" id="A0A495VCT7"/>
<dbReference type="PROSITE" id="PS50113">
    <property type="entry name" value="PAC"/>
    <property type="match status" value="2"/>
</dbReference>
<dbReference type="RefSeq" id="WP_120799105.1">
    <property type="nucleotide sequence ID" value="NZ_RBXL01000001.1"/>
</dbReference>
<dbReference type="GO" id="GO:0006355">
    <property type="term" value="P:regulation of DNA-templated transcription"/>
    <property type="evidence" value="ECO:0007669"/>
    <property type="project" value="InterPro"/>
</dbReference>
<evidence type="ECO:0000256" key="7">
    <source>
        <dbReference type="SAM" id="MobiDB-lite"/>
    </source>
</evidence>
<dbReference type="Pfam" id="PF13188">
    <property type="entry name" value="PAS_8"/>
    <property type="match status" value="1"/>
</dbReference>
<dbReference type="InterPro" id="IPR000014">
    <property type="entry name" value="PAS"/>
</dbReference>
<reference evidence="10 11" key="1">
    <citation type="submission" date="2018-10" db="EMBL/GenBank/DDBJ databases">
        <title>Genomic Encyclopedia of Archaeal and Bacterial Type Strains, Phase II (KMG-II): from individual species to whole genera.</title>
        <authorList>
            <person name="Goeker M."/>
        </authorList>
    </citation>
    <scope>NUCLEOTIDE SEQUENCE [LARGE SCALE GENOMIC DNA]</scope>
    <source>
        <strain evidence="10 11">DSM 235</strain>
    </source>
</reference>
<evidence type="ECO:0000256" key="2">
    <source>
        <dbReference type="ARBA" id="ARBA00012438"/>
    </source>
</evidence>
<dbReference type="InterPro" id="IPR013767">
    <property type="entry name" value="PAS_fold"/>
</dbReference>
<evidence type="ECO:0000256" key="6">
    <source>
        <dbReference type="SAM" id="Coils"/>
    </source>
</evidence>
<dbReference type="SMART" id="SM00091">
    <property type="entry name" value="PAS"/>
    <property type="match status" value="3"/>
</dbReference>
<dbReference type="Pfam" id="PF00989">
    <property type="entry name" value="PAS"/>
    <property type="match status" value="1"/>
</dbReference>
<accession>A0A495VCT7</accession>
<dbReference type="OrthoDB" id="8553030at2"/>
<feature type="domain" description="PAC" evidence="9">
    <location>
        <begin position="425"/>
        <end position="477"/>
    </location>
</feature>
<keyword evidence="3" id="KW-0597">Phosphoprotein</keyword>
<evidence type="ECO:0000259" key="8">
    <source>
        <dbReference type="PROSITE" id="PS50112"/>
    </source>
</evidence>
<dbReference type="EC" id="2.7.13.3" evidence="2"/>
<evidence type="ECO:0000313" key="11">
    <source>
        <dbReference type="Proteomes" id="UP000274556"/>
    </source>
</evidence>
<evidence type="ECO:0000259" key="9">
    <source>
        <dbReference type="PROSITE" id="PS50113"/>
    </source>
</evidence>
<evidence type="ECO:0000313" key="10">
    <source>
        <dbReference type="EMBL" id="RKT47084.1"/>
    </source>
</evidence>
<keyword evidence="4" id="KW-0808">Transferase</keyword>
<dbReference type="Pfam" id="PF08447">
    <property type="entry name" value="PAS_3"/>
    <property type="match status" value="2"/>
</dbReference>
<proteinExistence type="predicted"/>
<dbReference type="PANTHER" id="PTHR43304:SF1">
    <property type="entry name" value="PAC DOMAIN-CONTAINING PROTEIN"/>
    <property type="match status" value="1"/>
</dbReference>
<comment type="catalytic activity">
    <reaction evidence="1">
        <text>ATP + protein L-histidine = ADP + protein N-phospho-L-histidine.</text>
        <dbReference type="EC" id="2.7.13.3"/>
    </reaction>
</comment>
<feature type="domain" description="PAC" evidence="9">
    <location>
        <begin position="297"/>
        <end position="349"/>
    </location>
</feature>
<feature type="coiled-coil region" evidence="6">
    <location>
        <begin position="60"/>
        <end position="87"/>
    </location>
</feature>
<dbReference type="PROSITE" id="PS50112">
    <property type="entry name" value="PAS"/>
    <property type="match status" value="1"/>
</dbReference>
<dbReference type="EMBL" id="RBXL01000001">
    <property type="protein sequence ID" value="RKT47084.1"/>
    <property type="molecule type" value="Genomic_DNA"/>
</dbReference>
<dbReference type="Proteomes" id="UP000274556">
    <property type="component" value="Unassembled WGS sequence"/>
</dbReference>
<dbReference type="Gene3D" id="3.30.450.20">
    <property type="entry name" value="PAS domain"/>
    <property type="match status" value="4"/>
</dbReference>
<feature type="domain" description="PAS" evidence="8">
    <location>
        <begin position="243"/>
        <end position="294"/>
    </location>
</feature>
<dbReference type="PANTHER" id="PTHR43304">
    <property type="entry name" value="PHYTOCHROME-LIKE PROTEIN CPH1"/>
    <property type="match status" value="1"/>
</dbReference>
<name>A0A495VCT7_9GAMM</name>
<sequence length="635" mass="71305">MTDTDDRPEQTIPPTDLPEDSEPGPGLTLRQRAEQIARDTPIRAPAAIAALSPGDLQRTFHELRIRQIELELQIEELRRARAETKATQTGDLDLDGRPPVGYCTVSASGEIQEANLAAVNPLGLTQGELIGQPLSRFIVGEDRDVFDLFRRSLFEAPTQSATDSGPAGRPVGCTLRMRNHDGAVAWARLEAIAAMDADRASICRVTLNDLTLRQQVEALQGRLQRAAIIIEDTLDWQSWFGLDGRYLWVNPAVEQLTGYSPEEILAMPDWVSVLIAEEDWPIFGETFRDAIRGSRGTGFETRYVRKDGVKRWISVDWKPVVDTQGKLLGTRASGRDITDLKLTEEALRRSQSMLARTEAIAHVGSWEWDAGTDSVTWSDELYRILQRDPAEGAPSFADHLKLYLPEDMKRLRDAEQTALAHGTPYELELRAVRKDGATRVLMAAGHADIDTEQRVARLFGFVQDVTERRAAGRALRDSEERFRAMFMNAPLCILILDADTGEMLDANPTACAQYGYGSVEALKADFDRMWLAEPYSREDAVQWAAKTIREGPQQFEWCYRHGGGQLRWEWVHSNTIVMQGKTRLFNFPSEGREMFMQFSWPVSGRADGVRAWRVRGACVPTARHQWCAPMPSPRG</sequence>
<protein>
    <recommendedName>
        <fullName evidence="2">histidine kinase</fullName>
        <ecNumber evidence="2">2.7.13.3</ecNumber>
    </recommendedName>
</protein>
<feature type="region of interest" description="Disordered" evidence="7">
    <location>
        <begin position="1"/>
        <end position="27"/>
    </location>
</feature>
<evidence type="ECO:0000256" key="3">
    <source>
        <dbReference type="ARBA" id="ARBA00022553"/>
    </source>
</evidence>
<dbReference type="SUPFAM" id="SSF55785">
    <property type="entry name" value="PYP-like sensor domain (PAS domain)"/>
    <property type="match status" value="4"/>
</dbReference>
<comment type="caution">
    <text evidence="10">The sequence shown here is derived from an EMBL/GenBank/DDBJ whole genome shotgun (WGS) entry which is preliminary data.</text>
</comment>
<evidence type="ECO:0000256" key="4">
    <source>
        <dbReference type="ARBA" id="ARBA00022679"/>
    </source>
</evidence>
<organism evidence="10 11">
    <name type="scientific">Thiocapsa rosea</name>
    <dbReference type="NCBI Taxonomy" id="69360"/>
    <lineage>
        <taxon>Bacteria</taxon>
        <taxon>Pseudomonadati</taxon>
        <taxon>Pseudomonadota</taxon>
        <taxon>Gammaproteobacteria</taxon>
        <taxon>Chromatiales</taxon>
        <taxon>Chromatiaceae</taxon>
        <taxon>Thiocapsa</taxon>
    </lineage>
</organism>
<evidence type="ECO:0000256" key="5">
    <source>
        <dbReference type="ARBA" id="ARBA00022777"/>
    </source>
</evidence>
<dbReference type="NCBIfam" id="TIGR00229">
    <property type="entry name" value="sensory_box"/>
    <property type="match status" value="3"/>
</dbReference>
<dbReference type="Gene3D" id="2.10.70.100">
    <property type="match status" value="1"/>
</dbReference>
<dbReference type="CDD" id="cd00130">
    <property type="entry name" value="PAS"/>
    <property type="match status" value="3"/>
</dbReference>
<dbReference type="SMART" id="SM00086">
    <property type="entry name" value="PAC"/>
    <property type="match status" value="3"/>
</dbReference>
<dbReference type="InterPro" id="IPR013655">
    <property type="entry name" value="PAS_fold_3"/>
</dbReference>
<gene>
    <name evidence="10" type="ORF">BDD21_4638</name>
</gene>
<dbReference type="InterPro" id="IPR001610">
    <property type="entry name" value="PAC"/>
</dbReference>
<dbReference type="InterPro" id="IPR035965">
    <property type="entry name" value="PAS-like_dom_sf"/>
</dbReference>
<keyword evidence="5" id="KW-0418">Kinase</keyword>
<dbReference type="GO" id="GO:0004673">
    <property type="term" value="F:protein histidine kinase activity"/>
    <property type="evidence" value="ECO:0007669"/>
    <property type="project" value="UniProtKB-EC"/>
</dbReference>
<keyword evidence="6" id="KW-0175">Coiled coil</keyword>
<dbReference type="InterPro" id="IPR052162">
    <property type="entry name" value="Sensor_kinase/Photoreceptor"/>
</dbReference>
<dbReference type="InterPro" id="IPR000700">
    <property type="entry name" value="PAS-assoc_C"/>
</dbReference>
<evidence type="ECO:0000256" key="1">
    <source>
        <dbReference type="ARBA" id="ARBA00000085"/>
    </source>
</evidence>
<keyword evidence="11" id="KW-1185">Reference proteome</keyword>